<dbReference type="Gene3D" id="4.10.1240.10">
    <property type="entry name" value="GPCR, family 2, extracellular hormone receptor domain"/>
    <property type="match status" value="1"/>
</dbReference>
<dbReference type="RefSeq" id="XP_055859601.1">
    <property type="nucleotide sequence ID" value="XM_056003626.1"/>
</dbReference>
<keyword evidence="9" id="KW-0807">Transducer</keyword>
<feature type="transmembrane region" description="Helical" evidence="10">
    <location>
        <begin position="337"/>
        <end position="359"/>
    </location>
</feature>
<keyword evidence="5 10" id="KW-1133">Transmembrane helix</keyword>
<dbReference type="PANTHER" id="PTHR45620:SF32">
    <property type="entry name" value="DIURETIC HORMONE 31 RECEPTOR, ISOFORM C"/>
    <property type="match status" value="1"/>
</dbReference>
<dbReference type="GO" id="GO:0007166">
    <property type="term" value="P:cell surface receptor signaling pathway"/>
    <property type="evidence" value="ECO:0007669"/>
    <property type="project" value="InterPro"/>
</dbReference>
<evidence type="ECO:0000256" key="1">
    <source>
        <dbReference type="ARBA" id="ARBA00004651"/>
    </source>
</evidence>
<evidence type="ECO:0000259" key="11">
    <source>
        <dbReference type="PROSITE" id="PS50227"/>
    </source>
</evidence>
<protein>
    <submittedName>
        <fullName evidence="14 15">Calcitonin gene-related peptide type 1 receptor-like isoform X1</fullName>
    </submittedName>
</protein>
<keyword evidence="4 10" id="KW-0812">Transmembrane</keyword>
<evidence type="ECO:0000313" key="13">
    <source>
        <dbReference type="Proteomes" id="UP001165740"/>
    </source>
</evidence>
<feature type="transmembrane region" description="Helical" evidence="10">
    <location>
        <begin position="114"/>
        <end position="138"/>
    </location>
</feature>
<dbReference type="InterPro" id="IPR001879">
    <property type="entry name" value="GPCR_2_extracellular_dom"/>
</dbReference>
<name>A0A9W2Y9Y8_BIOGL</name>
<keyword evidence="7 10" id="KW-0472">Membrane</keyword>
<feature type="domain" description="G-protein coupled receptors family 2 profile 2" evidence="12">
    <location>
        <begin position="113"/>
        <end position="360"/>
    </location>
</feature>
<feature type="transmembrane region" description="Helical" evidence="10">
    <location>
        <begin position="150"/>
        <end position="170"/>
    </location>
</feature>
<feature type="transmembrane region" description="Helical" evidence="10">
    <location>
        <begin position="190"/>
        <end position="213"/>
    </location>
</feature>
<evidence type="ECO:0000256" key="9">
    <source>
        <dbReference type="ARBA" id="ARBA00023224"/>
    </source>
</evidence>
<feature type="transmembrane region" description="Helical" evidence="10">
    <location>
        <begin position="225"/>
        <end position="244"/>
    </location>
</feature>
<evidence type="ECO:0000256" key="7">
    <source>
        <dbReference type="ARBA" id="ARBA00023136"/>
    </source>
</evidence>
<evidence type="ECO:0000256" key="3">
    <source>
        <dbReference type="ARBA" id="ARBA00022475"/>
    </source>
</evidence>
<dbReference type="Gene3D" id="1.20.1070.10">
    <property type="entry name" value="Rhodopsin 7-helix transmembrane proteins"/>
    <property type="match status" value="1"/>
</dbReference>
<dbReference type="GO" id="GO:0005886">
    <property type="term" value="C:plasma membrane"/>
    <property type="evidence" value="ECO:0007669"/>
    <property type="project" value="UniProtKB-SubCell"/>
</dbReference>
<proteinExistence type="inferred from homology"/>
<dbReference type="GO" id="GO:0008528">
    <property type="term" value="F:G protein-coupled peptide receptor activity"/>
    <property type="evidence" value="ECO:0007669"/>
    <property type="project" value="TreeGrafter"/>
</dbReference>
<accession>A0A9W2Y9Y8</accession>
<evidence type="ECO:0000259" key="12">
    <source>
        <dbReference type="PROSITE" id="PS50261"/>
    </source>
</evidence>
<evidence type="ECO:0000256" key="6">
    <source>
        <dbReference type="ARBA" id="ARBA00023040"/>
    </source>
</evidence>
<gene>
    <name evidence="14 15" type="primary">LOC106074231</name>
</gene>
<dbReference type="PANTHER" id="PTHR45620">
    <property type="entry name" value="PDF RECEPTOR-LIKE PROTEIN-RELATED"/>
    <property type="match status" value="1"/>
</dbReference>
<dbReference type="GO" id="GO:0007188">
    <property type="term" value="P:adenylate cyclase-modulating G protein-coupled receptor signaling pathway"/>
    <property type="evidence" value="ECO:0007669"/>
    <property type="project" value="TreeGrafter"/>
</dbReference>
<evidence type="ECO:0000256" key="2">
    <source>
        <dbReference type="ARBA" id="ARBA00005314"/>
    </source>
</evidence>
<keyword evidence="3" id="KW-1003">Cell membrane</keyword>
<keyword evidence="13" id="KW-1185">Reference proteome</keyword>
<keyword evidence="6" id="KW-0297">G-protein coupled receptor</keyword>
<dbReference type="Proteomes" id="UP001165740">
    <property type="component" value="Chromosome 1"/>
</dbReference>
<dbReference type="InterPro" id="IPR000832">
    <property type="entry name" value="GPCR_2_secretin-like"/>
</dbReference>
<dbReference type="InterPro" id="IPR017981">
    <property type="entry name" value="GPCR_2-like_7TM"/>
</dbReference>
<evidence type="ECO:0000256" key="4">
    <source>
        <dbReference type="ARBA" id="ARBA00022692"/>
    </source>
</evidence>
<dbReference type="InterPro" id="IPR050332">
    <property type="entry name" value="GPCR_2"/>
</dbReference>
<dbReference type="InterPro" id="IPR036445">
    <property type="entry name" value="GPCR_2_extracell_dom_sf"/>
</dbReference>
<comment type="similarity">
    <text evidence="2">Belongs to the G-protein coupled receptor 2 family.</text>
</comment>
<sequence>MKSVEVPDEHVDDLKNWRLIVNATCEYIMATETIPQDGVYCPIVLDVDNLVCINFTRAGEYSYADCPPIWDAEGGKVRLFCESNGTWRTHSNSPKLSVDTQECDRVDTEDTSHLYVYIVGASVSLVLLSISLIIFHGFRQLRCDRITVHKNLFISFFLNTWCWLIMYRFVSIGDVTLRNPMWCQVLHVVAHYFVLTNFAWMFCEGLYLHFILVRALRTGKVLIKCLIACGWGLPFVIVISYALARGVDEERRAHCWSKEDIMMNIISVPIYVTTAVNTCLLINIIWLLLTKLRQIPDASQSSRMAAKAILILVPLFGLQFLLMPVRPEYGTVYFQIYQHFMSLITSLQGAMLSCIFCFFNGEVRSLLRRKWQEQWIMSDKRRKNTGNTSSTFIDGYSMVDTTRDLTSPKSKTVFDQANTSEMLELQTSNQVFIPLVDNNGDLSRGHED</sequence>
<dbReference type="SUPFAM" id="SSF111418">
    <property type="entry name" value="Hormone receptor domain"/>
    <property type="match status" value="1"/>
</dbReference>
<dbReference type="GeneID" id="106074231"/>
<dbReference type="RefSeq" id="XP_055859538.1">
    <property type="nucleotide sequence ID" value="XM_056003563.1"/>
</dbReference>
<dbReference type="PRINTS" id="PR00249">
    <property type="entry name" value="GPCRSECRETIN"/>
</dbReference>
<feature type="transmembrane region" description="Helical" evidence="10">
    <location>
        <begin position="308"/>
        <end position="325"/>
    </location>
</feature>
<evidence type="ECO:0000313" key="14">
    <source>
        <dbReference type="RefSeq" id="XP_055859538.1"/>
    </source>
</evidence>
<feature type="domain" description="G-protein coupled receptors family 2 profile 1" evidence="11">
    <location>
        <begin position="24"/>
        <end position="107"/>
    </location>
</feature>
<evidence type="ECO:0000313" key="15">
    <source>
        <dbReference type="RefSeq" id="XP_055859601.1"/>
    </source>
</evidence>
<keyword evidence="8" id="KW-0675">Receptor</keyword>
<evidence type="ECO:0000256" key="8">
    <source>
        <dbReference type="ARBA" id="ARBA00023170"/>
    </source>
</evidence>
<feature type="transmembrane region" description="Helical" evidence="10">
    <location>
        <begin position="264"/>
        <end position="288"/>
    </location>
</feature>
<dbReference type="Pfam" id="PF00002">
    <property type="entry name" value="7tm_2"/>
    <property type="match status" value="1"/>
</dbReference>
<dbReference type="SUPFAM" id="SSF81321">
    <property type="entry name" value="Family A G protein-coupled receptor-like"/>
    <property type="match status" value="1"/>
</dbReference>
<dbReference type="AlphaFoldDB" id="A0A9W2Y9Y8"/>
<organism evidence="13 14">
    <name type="scientific">Biomphalaria glabrata</name>
    <name type="common">Bloodfluke planorb</name>
    <name type="synonym">Freshwater snail</name>
    <dbReference type="NCBI Taxonomy" id="6526"/>
    <lineage>
        <taxon>Eukaryota</taxon>
        <taxon>Metazoa</taxon>
        <taxon>Spiralia</taxon>
        <taxon>Lophotrochozoa</taxon>
        <taxon>Mollusca</taxon>
        <taxon>Gastropoda</taxon>
        <taxon>Heterobranchia</taxon>
        <taxon>Euthyneura</taxon>
        <taxon>Panpulmonata</taxon>
        <taxon>Hygrophila</taxon>
        <taxon>Lymnaeoidea</taxon>
        <taxon>Planorbidae</taxon>
        <taxon>Biomphalaria</taxon>
    </lineage>
</organism>
<dbReference type="PROSITE" id="PS50227">
    <property type="entry name" value="G_PROTEIN_RECEP_F2_3"/>
    <property type="match status" value="1"/>
</dbReference>
<comment type="subcellular location">
    <subcellularLocation>
        <location evidence="1">Cell membrane</location>
        <topology evidence="1">Multi-pass membrane protein</topology>
    </subcellularLocation>
</comment>
<dbReference type="PROSITE" id="PS50261">
    <property type="entry name" value="G_PROTEIN_RECEP_F2_4"/>
    <property type="match status" value="1"/>
</dbReference>
<evidence type="ECO:0000256" key="10">
    <source>
        <dbReference type="SAM" id="Phobius"/>
    </source>
</evidence>
<evidence type="ECO:0000256" key="5">
    <source>
        <dbReference type="ARBA" id="ARBA00022989"/>
    </source>
</evidence>
<dbReference type="OrthoDB" id="16753at2759"/>
<reference evidence="14 15" key="1">
    <citation type="submission" date="2025-04" db="UniProtKB">
        <authorList>
            <consortium name="RefSeq"/>
        </authorList>
    </citation>
    <scope>IDENTIFICATION</scope>
</reference>
<dbReference type="OMA" id="ATATYHC"/>